<name>C8VWD6_DESAS</name>
<dbReference type="KEGG" id="dae:Dtox_1631"/>
<keyword evidence="1" id="KW-1133">Transmembrane helix</keyword>
<dbReference type="eggNOG" id="ENOG5032ZDQ">
    <property type="taxonomic scope" value="Bacteria"/>
</dbReference>
<feature type="transmembrane region" description="Helical" evidence="1">
    <location>
        <begin position="83"/>
        <end position="103"/>
    </location>
</feature>
<keyword evidence="3" id="KW-1185">Reference proteome</keyword>
<reference evidence="2 3" key="1">
    <citation type="journal article" date="2009" name="Stand. Genomic Sci.">
        <title>Complete genome sequence of Desulfotomaculum acetoxidans type strain (5575).</title>
        <authorList>
            <person name="Spring S."/>
            <person name="Lapidus A."/>
            <person name="Schroder M."/>
            <person name="Gleim D."/>
            <person name="Sims D."/>
            <person name="Meincke L."/>
            <person name="Glavina Del Rio T."/>
            <person name="Tice H."/>
            <person name="Copeland A."/>
            <person name="Cheng J.F."/>
            <person name="Lucas S."/>
            <person name="Chen F."/>
            <person name="Nolan M."/>
            <person name="Bruce D."/>
            <person name="Goodwin L."/>
            <person name="Pitluck S."/>
            <person name="Ivanova N."/>
            <person name="Mavromatis K."/>
            <person name="Mikhailova N."/>
            <person name="Pati A."/>
            <person name="Chen A."/>
            <person name="Palaniappan K."/>
            <person name="Land M."/>
            <person name="Hauser L."/>
            <person name="Chang Y.J."/>
            <person name="Jeffries C.D."/>
            <person name="Chain P."/>
            <person name="Saunders E."/>
            <person name="Brettin T."/>
            <person name="Detter J.C."/>
            <person name="Goker M."/>
            <person name="Bristow J."/>
            <person name="Eisen J.A."/>
            <person name="Markowitz V."/>
            <person name="Hugenholtz P."/>
            <person name="Kyrpides N.C."/>
            <person name="Klenk H.P."/>
            <person name="Han C."/>
        </authorList>
    </citation>
    <scope>NUCLEOTIDE SEQUENCE [LARGE SCALE GENOMIC DNA]</scope>
    <source>
        <strain evidence="3">ATCC 49208 / DSM 771 / VKM B-1644</strain>
    </source>
</reference>
<evidence type="ECO:0000313" key="2">
    <source>
        <dbReference type="EMBL" id="ACV62488.1"/>
    </source>
</evidence>
<protein>
    <recommendedName>
        <fullName evidence="4">DUF1269 domain-containing protein</fullName>
    </recommendedName>
</protein>
<evidence type="ECO:0000313" key="3">
    <source>
        <dbReference type="Proteomes" id="UP000002217"/>
    </source>
</evidence>
<sequence length="160" mass="17306">MTISIFGLFKPSLAVELCLNALKENGFPKDTLSIITLDKTKPQKQKIFDSMYSTDGMSVMDGIAISASICMLLGVIYGSVIYIGSIATGLIGMIGGSLLGFLLDKSTNICRKFKTNKSSIDNEIIIIVQCSNKDEAKQIENIMNQHQSVSIGRGFGKVSD</sequence>
<dbReference type="OrthoDB" id="1808456at2"/>
<dbReference type="HOGENOM" id="CLU_140276_0_0_9"/>
<accession>C8VWD6</accession>
<keyword evidence="1" id="KW-0812">Transmembrane</keyword>
<dbReference type="Proteomes" id="UP000002217">
    <property type="component" value="Chromosome"/>
</dbReference>
<dbReference type="EMBL" id="CP001720">
    <property type="protein sequence ID" value="ACV62488.1"/>
    <property type="molecule type" value="Genomic_DNA"/>
</dbReference>
<organism evidence="2 3">
    <name type="scientific">Desulfofarcimen acetoxidans (strain ATCC 49208 / DSM 771 / KCTC 5769 / VKM B-1644 / 5575)</name>
    <name type="common">Desulfotomaculum acetoxidans</name>
    <dbReference type="NCBI Taxonomy" id="485916"/>
    <lineage>
        <taxon>Bacteria</taxon>
        <taxon>Bacillati</taxon>
        <taxon>Bacillota</taxon>
        <taxon>Clostridia</taxon>
        <taxon>Eubacteriales</taxon>
        <taxon>Peptococcaceae</taxon>
        <taxon>Desulfofarcimen</taxon>
    </lineage>
</organism>
<dbReference type="RefSeq" id="WP_015757199.1">
    <property type="nucleotide sequence ID" value="NC_013216.1"/>
</dbReference>
<keyword evidence="1" id="KW-0472">Membrane</keyword>
<dbReference type="AlphaFoldDB" id="C8VWD6"/>
<evidence type="ECO:0008006" key="4">
    <source>
        <dbReference type="Google" id="ProtNLM"/>
    </source>
</evidence>
<gene>
    <name evidence="2" type="ordered locus">Dtox_1631</name>
</gene>
<evidence type="ECO:0000256" key="1">
    <source>
        <dbReference type="SAM" id="Phobius"/>
    </source>
</evidence>
<proteinExistence type="predicted"/>